<comment type="caution">
    <text evidence="1">The sequence shown here is derived from an EMBL/GenBank/DDBJ whole genome shotgun (WGS) entry which is preliminary data.</text>
</comment>
<evidence type="ECO:0000313" key="1">
    <source>
        <dbReference type="EMBL" id="KAL1007591.1"/>
    </source>
</evidence>
<sequence length="102" mass="11356">MLTAFEVQLMVFLRFSLRPVLPRHPTSTHTPLAPVEARIHNKAMMLAYGAARGAPPYLQRADRNAITFMQSSNSTSLHELFVLPRLGSWPSHAFGKSAHSTD</sequence>
<dbReference type="Proteomes" id="UP001557470">
    <property type="component" value="Unassembled WGS sequence"/>
</dbReference>
<accession>A0ABD0XFB9</accession>
<proteinExistence type="predicted"/>
<organism evidence="1 2">
    <name type="scientific">Umbra pygmaea</name>
    <name type="common">Eastern mudminnow</name>
    <dbReference type="NCBI Taxonomy" id="75934"/>
    <lineage>
        <taxon>Eukaryota</taxon>
        <taxon>Metazoa</taxon>
        <taxon>Chordata</taxon>
        <taxon>Craniata</taxon>
        <taxon>Vertebrata</taxon>
        <taxon>Euteleostomi</taxon>
        <taxon>Actinopterygii</taxon>
        <taxon>Neopterygii</taxon>
        <taxon>Teleostei</taxon>
        <taxon>Protacanthopterygii</taxon>
        <taxon>Esociformes</taxon>
        <taxon>Umbridae</taxon>
        <taxon>Umbra</taxon>
    </lineage>
</organism>
<reference evidence="1 2" key="1">
    <citation type="submission" date="2024-06" db="EMBL/GenBank/DDBJ databases">
        <authorList>
            <person name="Pan Q."/>
            <person name="Wen M."/>
            <person name="Jouanno E."/>
            <person name="Zahm M."/>
            <person name="Klopp C."/>
            <person name="Cabau C."/>
            <person name="Louis A."/>
            <person name="Berthelot C."/>
            <person name="Parey E."/>
            <person name="Roest Crollius H."/>
            <person name="Montfort J."/>
            <person name="Robinson-Rechavi M."/>
            <person name="Bouchez O."/>
            <person name="Lampietro C."/>
            <person name="Lopez Roques C."/>
            <person name="Donnadieu C."/>
            <person name="Postlethwait J."/>
            <person name="Bobe J."/>
            <person name="Verreycken H."/>
            <person name="Guiguen Y."/>
        </authorList>
    </citation>
    <scope>NUCLEOTIDE SEQUENCE [LARGE SCALE GENOMIC DNA]</scope>
    <source>
        <strain evidence="1">Up_M1</strain>
        <tissue evidence="1">Testis</tissue>
    </source>
</reference>
<name>A0ABD0XFB9_UMBPY</name>
<keyword evidence="2" id="KW-1185">Reference proteome</keyword>
<dbReference type="EMBL" id="JAGEUA010000002">
    <property type="protein sequence ID" value="KAL1007591.1"/>
    <property type="molecule type" value="Genomic_DNA"/>
</dbReference>
<evidence type="ECO:0000313" key="2">
    <source>
        <dbReference type="Proteomes" id="UP001557470"/>
    </source>
</evidence>
<evidence type="ECO:0008006" key="3">
    <source>
        <dbReference type="Google" id="ProtNLM"/>
    </source>
</evidence>
<dbReference type="AlphaFoldDB" id="A0ABD0XFB9"/>
<protein>
    <recommendedName>
        <fullName evidence="3">Secreted protein</fullName>
    </recommendedName>
</protein>
<gene>
    <name evidence="1" type="ORF">UPYG_G00088830</name>
</gene>